<reference evidence="3" key="1">
    <citation type="submission" date="2024-07" db="EMBL/GenBank/DDBJ databases">
        <title>Two chromosome-level genome assemblies of Korean endemic species Abeliophyllum distichum and Forsythia ovata (Oleaceae).</title>
        <authorList>
            <person name="Jang H."/>
        </authorList>
    </citation>
    <scope>NUCLEOTIDE SEQUENCE [LARGE SCALE GENOMIC DNA]</scope>
</reference>
<name>A0ABD1SQL4_9LAMI</name>
<dbReference type="AlphaFoldDB" id="A0ABD1SQL4"/>
<evidence type="ECO:0000256" key="1">
    <source>
        <dbReference type="SAM" id="MobiDB-lite"/>
    </source>
</evidence>
<proteinExistence type="predicted"/>
<dbReference type="EMBL" id="JBFOLJ010000010">
    <property type="protein sequence ID" value="KAL2503000.1"/>
    <property type="molecule type" value="Genomic_DNA"/>
</dbReference>
<comment type="caution">
    <text evidence="2">The sequence shown here is derived from an EMBL/GenBank/DDBJ whole genome shotgun (WGS) entry which is preliminary data.</text>
</comment>
<feature type="region of interest" description="Disordered" evidence="1">
    <location>
        <begin position="1"/>
        <end position="68"/>
    </location>
</feature>
<organism evidence="2 3">
    <name type="scientific">Forsythia ovata</name>
    <dbReference type="NCBI Taxonomy" id="205694"/>
    <lineage>
        <taxon>Eukaryota</taxon>
        <taxon>Viridiplantae</taxon>
        <taxon>Streptophyta</taxon>
        <taxon>Embryophyta</taxon>
        <taxon>Tracheophyta</taxon>
        <taxon>Spermatophyta</taxon>
        <taxon>Magnoliopsida</taxon>
        <taxon>eudicotyledons</taxon>
        <taxon>Gunneridae</taxon>
        <taxon>Pentapetalae</taxon>
        <taxon>asterids</taxon>
        <taxon>lamiids</taxon>
        <taxon>Lamiales</taxon>
        <taxon>Oleaceae</taxon>
        <taxon>Forsythieae</taxon>
        <taxon>Forsythia</taxon>
    </lineage>
</organism>
<feature type="compositionally biased region" description="Polar residues" evidence="1">
    <location>
        <begin position="24"/>
        <end position="35"/>
    </location>
</feature>
<sequence length="199" mass="21980">MEGFFRMKSVDDALAPPPGFPPKKSTSSSADNGTNADFHGHGISERSKRKLMESLSGTKSNKDVLAHPPGFSLKRARVEADDFGVKDKKKGVELLEGESNENKSEGHAKSCTQNTLEEHGMRLEERICAIENPAVSVCCIFSTLFQSLSSSFSATKSSQKFDMRRPINNNVRRNLTWCAIFTRGTSYEMRGGNSQNLLK</sequence>
<feature type="compositionally biased region" description="Basic and acidic residues" evidence="1">
    <location>
        <begin position="38"/>
        <end position="52"/>
    </location>
</feature>
<protein>
    <submittedName>
        <fullName evidence="2">Uncharacterized protein</fullName>
    </submittedName>
</protein>
<accession>A0ABD1SQL4</accession>
<keyword evidence="3" id="KW-1185">Reference proteome</keyword>
<evidence type="ECO:0000313" key="2">
    <source>
        <dbReference type="EMBL" id="KAL2503000.1"/>
    </source>
</evidence>
<dbReference type="Proteomes" id="UP001604277">
    <property type="component" value="Unassembled WGS sequence"/>
</dbReference>
<evidence type="ECO:0000313" key="3">
    <source>
        <dbReference type="Proteomes" id="UP001604277"/>
    </source>
</evidence>
<gene>
    <name evidence="2" type="ORF">Fot_36848</name>
</gene>